<evidence type="ECO:0000313" key="4">
    <source>
        <dbReference type="Proteomes" id="UP001501358"/>
    </source>
</evidence>
<dbReference type="EMBL" id="BAAATA010000007">
    <property type="protein sequence ID" value="GAA2481066.1"/>
    <property type="molecule type" value="Genomic_DNA"/>
</dbReference>
<protein>
    <submittedName>
        <fullName evidence="3">DUF948 domain-containing protein</fullName>
    </submittedName>
</protein>
<organism evidence="3 4">
    <name type="scientific">Streptomyces thermolineatus</name>
    <dbReference type="NCBI Taxonomy" id="44033"/>
    <lineage>
        <taxon>Bacteria</taxon>
        <taxon>Bacillati</taxon>
        <taxon>Actinomycetota</taxon>
        <taxon>Actinomycetes</taxon>
        <taxon>Kitasatosporales</taxon>
        <taxon>Streptomycetaceae</taxon>
        <taxon>Streptomyces</taxon>
    </lineage>
</organism>
<dbReference type="RefSeq" id="WP_269120568.1">
    <property type="nucleotide sequence ID" value="NZ_BAAATA010000007.1"/>
</dbReference>
<name>A0ABN3LB23_9ACTN</name>
<reference evidence="3 4" key="1">
    <citation type="journal article" date="2019" name="Int. J. Syst. Evol. Microbiol.">
        <title>The Global Catalogue of Microorganisms (GCM) 10K type strain sequencing project: providing services to taxonomists for standard genome sequencing and annotation.</title>
        <authorList>
            <consortium name="The Broad Institute Genomics Platform"/>
            <consortium name="The Broad Institute Genome Sequencing Center for Infectious Disease"/>
            <person name="Wu L."/>
            <person name="Ma J."/>
        </authorList>
    </citation>
    <scope>NUCLEOTIDE SEQUENCE [LARGE SCALE GENOMIC DNA]</scope>
    <source>
        <strain evidence="3 4">JCM 6307</strain>
    </source>
</reference>
<evidence type="ECO:0000256" key="2">
    <source>
        <dbReference type="SAM" id="Phobius"/>
    </source>
</evidence>
<dbReference type="InterPro" id="IPR009293">
    <property type="entry name" value="UPF0478"/>
</dbReference>
<feature type="transmembrane region" description="Helical" evidence="2">
    <location>
        <begin position="6"/>
        <end position="29"/>
    </location>
</feature>
<keyword evidence="2" id="KW-1133">Transmembrane helix</keyword>
<keyword evidence="4" id="KW-1185">Reference proteome</keyword>
<feature type="region of interest" description="Disordered" evidence="1">
    <location>
        <begin position="122"/>
        <end position="144"/>
    </location>
</feature>
<comment type="caution">
    <text evidence="3">The sequence shown here is derived from an EMBL/GenBank/DDBJ whole genome shotgun (WGS) entry which is preliminary data.</text>
</comment>
<evidence type="ECO:0000313" key="3">
    <source>
        <dbReference type="EMBL" id="GAA2481066.1"/>
    </source>
</evidence>
<dbReference type="Proteomes" id="UP001501358">
    <property type="component" value="Unassembled WGS sequence"/>
</dbReference>
<sequence length="144" mass="14998">MSGAEVAGIIVAVFWAVLVSFLAVVLARLAQTLRATTRLVAGVTDRAVPLLTEATATVRAAGAQLDRVDAITSDVQEVAANASALSSTVASTFGGPLVKVAAFGYGVRRAVSLQSRDGGSRTVIAGKSLPRSRRTPRRYTRTKD</sequence>
<gene>
    <name evidence="3" type="ORF">GCM10010406_16660</name>
</gene>
<accession>A0ABN3LB23</accession>
<feature type="compositionally biased region" description="Basic residues" evidence="1">
    <location>
        <begin position="130"/>
        <end position="144"/>
    </location>
</feature>
<dbReference type="Pfam" id="PF06103">
    <property type="entry name" value="DUF948"/>
    <property type="match status" value="1"/>
</dbReference>
<keyword evidence="2" id="KW-0812">Transmembrane</keyword>
<keyword evidence="2" id="KW-0472">Membrane</keyword>
<proteinExistence type="predicted"/>
<evidence type="ECO:0000256" key="1">
    <source>
        <dbReference type="SAM" id="MobiDB-lite"/>
    </source>
</evidence>